<evidence type="ECO:0000313" key="1">
    <source>
        <dbReference type="EMBL" id="OWP00690.1"/>
    </source>
</evidence>
<comment type="caution">
    <text evidence="1">The sequence shown here is derived from an EMBL/GenBank/DDBJ whole genome shotgun (WGS) entry which is preliminary data.</text>
</comment>
<organism evidence="1 2">
    <name type="scientific">Diplocarpon coronariae</name>
    <dbReference type="NCBI Taxonomy" id="2795749"/>
    <lineage>
        <taxon>Eukaryota</taxon>
        <taxon>Fungi</taxon>
        <taxon>Dikarya</taxon>
        <taxon>Ascomycota</taxon>
        <taxon>Pezizomycotina</taxon>
        <taxon>Leotiomycetes</taxon>
        <taxon>Helotiales</taxon>
        <taxon>Drepanopezizaceae</taxon>
        <taxon>Diplocarpon</taxon>
    </lineage>
</organism>
<name>A0A218YZA0_9HELO</name>
<dbReference type="Proteomes" id="UP000242519">
    <property type="component" value="Unassembled WGS sequence"/>
</dbReference>
<accession>A0A218YZA0</accession>
<dbReference type="Gene3D" id="3.40.50.450">
    <property type="match status" value="1"/>
</dbReference>
<dbReference type="Pfam" id="PF15891">
    <property type="entry name" value="Nuc_deoxyri_tr2"/>
    <property type="match status" value="1"/>
</dbReference>
<reference evidence="1 2" key="1">
    <citation type="submission" date="2017-04" db="EMBL/GenBank/DDBJ databases">
        <title>Draft genome sequence of Marssonina coronaria NL1: causal agent of apple blotch.</title>
        <authorList>
            <person name="Cheng Q."/>
        </authorList>
    </citation>
    <scope>NUCLEOTIDE SEQUENCE [LARGE SCALE GENOMIC DNA]</scope>
    <source>
        <strain evidence="1 2">NL1</strain>
    </source>
</reference>
<keyword evidence="2" id="KW-1185">Reference proteome</keyword>
<gene>
    <name evidence="1" type="ORF">B2J93_1075</name>
</gene>
<dbReference type="AlphaFoldDB" id="A0A218YZA0"/>
<dbReference type="EMBL" id="MZNU01000313">
    <property type="protein sequence ID" value="OWP00690.1"/>
    <property type="molecule type" value="Genomic_DNA"/>
</dbReference>
<dbReference type="InterPro" id="IPR039470">
    <property type="entry name" value="Nuc_deoxyri_tr2"/>
</dbReference>
<sequence>MNQPSSPTPGPTPSRCRVVLAPHSYIVDRPTIFLSGSIDAPPATWQAALTAALGHLPITILNPHRADWDASWREDGDSARFREQVTWELDAIEAAHVVAVCFRPGSPAPVTLLELGLCARGKKVAVACPEGYEKRGNVQVVCRRFGIEVVRDVGELADRVVKLLGGLGQVETA</sequence>
<protein>
    <recommendedName>
        <fullName evidence="3">Nucleoside 2-deoxyribosyltransferase</fullName>
    </recommendedName>
</protein>
<dbReference type="InParanoid" id="A0A218YZA0"/>
<evidence type="ECO:0000313" key="2">
    <source>
        <dbReference type="Proteomes" id="UP000242519"/>
    </source>
</evidence>
<evidence type="ECO:0008006" key="3">
    <source>
        <dbReference type="Google" id="ProtNLM"/>
    </source>
</evidence>
<proteinExistence type="predicted"/>
<dbReference type="OrthoDB" id="2893324at2759"/>